<comment type="caution">
    <text evidence="1">The sequence shown here is derived from an EMBL/GenBank/DDBJ whole genome shotgun (WGS) entry which is preliminary data.</text>
</comment>
<organism evidence="1 2">
    <name type="scientific">Perilla frutescens var. hirtella</name>
    <name type="common">Perilla citriodora</name>
    <name type="synonym">Perilla setoyensis</name>
    <dbReference type="NCBI Taxonomy" id="608512"/>
    <lineage>
        <taxon>Eukaryota</taxon>
        <taxon>Viridiplantae</taxon>
        <taxon>Streptophyta</taxon>
        <taxon>Embryophyta</taxon>
        <taxon>Tracheophyta</taxon>
        <taxon>Spermatophyta</taxon>
        <taxon>Magnoliopsida</taxon>
        <taxon>eudicotyledons</taxon>
        <taxon>Gunneridae</taxon>
        <taxon>Pentapetalae</taxon>
        <taxon>asterids</taxon>
        <taxon>lamiids</taxon>
        <taxon>Lamiales</taxon>
        <taxon>Lamiaceae</taxon>
        <taxon>Nepetoideae</taxon>
        <taxon>Elsholtzieae</taxon>
        <taxon>Perilla</taxon>
    </lineage>
</organism>
<dbReference type="AlphaFoldDB" id="A0AAD4IUX4"/>
<proteinExistence type="predicted"/>
<evidence type="ECO:0000313" key="1">
    <source>
        <dbReference type="EMBL" id="KAH6821827.1"/>
    </source>
</evidence>
<gene>
    <name evidence="1" type="ORF">C2S53_008432</name>
</gene>
<name>A0AAD4IUX4_PERFH</name>
<dbReference type="InterPro" id="IPR055298">
    <property type="entry name" value="AtLOH3-like"/>
</dbReference>
<sequence length="157" mass="18256">MLMFSVALDPKNSFESFNGDNICKLARKFDAEDFSDQDLVSLAYELRHYKHDVMVLQELRVSTLVELSQLLSKSGRSMVYVMLTRLIHLVLRVSTATTERAFFAVKHVKTALRNKMGDDLLEDSLMIYIERDFVKAIDINSFIDEFYVLKSRRAQFM</sequence>
<dbReference type="EMBL" id="SDAM02001843">
    <property type="protein sequence ID" value="KAH6821827.1"/>
    <property type="molecule type" value="Genomic_DNA"/>
</dbReference>
<protein>
    <recommendedName>
        <fullName evidence="3">HAT C-terminal dimerisation domain-containing protein</fullName>
    </recommendedName>
</protein>
<reference evidence="1 2" key="1">
    <citation type="journal article" date="2021" name="Nat. Commun.">
        <title>Incipient diploidization of the medicinal plant Perilla within 10,000 years.</title>
        <authorList>
            <person name="Zhang Y."/>
            <person name="Shen Q."/>
            <person name="Leng L."/>
            <person name="Zhang D."/>
            <person name="Chen S."/>
            <person name="Shi Y."/>
            <person name="Ning Z."/>
            <person name="Chen S."/>
        </authorList>
    </citation>
    <scope>NUCLEOTIDE SEQUENCE [LARGE SCALE GENOMIC DNA]</scope>
    <source>
        <strain evidence="2">cv. PC099</strain>
    </source>
</reference>
<accession>A0AAD4IUX4</accession>
<evidence type="ECO:0000313" key="2">
    <source>
        <dbReference type="Proteomes" id="UP001190926"/>
    </source>
</evidence>
<dbReference type="PANTHER" id="PTHR11697:SF230">
    <property type="entry name" value="ZINC FINGER, MYM DOMAIN CONTAINING 1"/>
    <property type="match status" value="1"/>
</dbReference>
<keyword evidence="2" id="KW-1185">Reference proteome</keyword>
<evidence type="ECO:0008006" key="3">
    <source>
        <dbReference type="Google" id="ProtNLM"/>
    </source>
</evidence>
<dbReference type="Proteomes" id="UP001190926">
    <property type="component" value="Unassembled WGS sequence"/>
</dbReference>
<dbReference type="PANTHER" id="PTHR11697">
    <property type="entry name" value="GENERAL TRANSCRIPTION FACTOR 2-RELATED ZINC FINGER PROTEIN"/>
    <property type="match status" value="1"/>
</dbReference>